<feature type="compositionally biased region" description="Basic and acidic residues" evidence="2">
    <location>
        <begin position="196"/>
        <end position="211"/>
    </location>
</feature>
<reference evidence="5" key="2">
    <citation type="submission" date="2021-03" db="UniProtKB">
        <authorList>
            <consortium name="Ensembl"/>
        </authorList>
    </citation>
    <scope>IDENTIFICATION</scope>
</reference>
<dbReference type="Pfam" id="PF00061">
    <property type="entry name" value="Lipocalin"/>
    <property type="match status" value="1"/>
</dbReference>
<feature type="domain" description="Lipocalin/cytosolic fatty-acid binding" evidence="4">
    <location>
        <begin position="38"/>
        <end position="176"/>
    </location>
</feature>
<evidence type="ECO:0000313" key="5">
    <source>
        <dbReference type="Ensembl" id="ENSXETP00000110936"/>
    </source>
</evidence>
<dbReference type="Ensembl" id="ENSXETT00000111224">
    <property type="protein sequence ID" value="ENSXETP00000110936"/>
    <property type="gene ID" value="ENSXETG00000041594"/>
</dbReference>
<feature type="region of interest" description="Disordered" evidence="2">
    <location>
        <begin position="175"/>
        <end position="220"/>
    </location>
</feature>
<protein>
    <submittedName>
        <fullName evidence="5">Prostaglandin D2 synthase</fullName>
    </submittedName>
</protein>
<evidence type="ECO:0000256" key="3">
    <source>
        <dbReference type="SAM" id="SignalP"/>
    </source>
</evidence>
<keyword evidence="3" id="KW-0732">Signal</keyword>
<reference evidence="5" key="1">
    <citation type="journal article" date="2010" name="Science">
        <title>The genome of the Western clawed frog Xenopus tropicalis.</title>
        <authorList>
            <person name="Hellsten U."/>
            <person name="Harland R.M."/>
            <person name="Gilchrist M.J."/>
            <person name="Hendrix D."/>
            <person name="Jurka J."/>
            <person name="Kapitonov V."/>
            <person name="Ovcharenko I."/>
            <person name="Putnam N.H."/>
            <person name="Shu S."/>
            <person name="Taher L."/>
            <person name="Blitz I.L."/>
            <person name="Blumberg B."/>
            <person name="Dichmann D.S."/>
            <person name="Dubchak I."/>
            <person name="Amaya E."/>
            <person name="Detter J.C."/>
            <person name="Fletcher R."/>
            <person name="Gerhard D.S."/>
            <person name="Goodstein D."/>
            <person name="Graves T."/>
            <person name="Grigoriev I.V."/>
            <person name="Grimwood J."/>
            <person name="Kawashima T."/>
            <person name="Lindquist E."/>
            <person name="Lucas S.M."/>
            <person name="Mead P.E."/>
            <person name="Mitros T."/>
            <person name="Ogino H."/>
            <person name="Ohta Y."/>
            <person name="Poliakov A.V."/>
            <person name="Pollet N."/>
            <person name="Robert J."/>
            <person name="Salamov A."/>
            <person name="Sater A.K."/>
            <person name="Schmutz J."/>
            <person name="Terry A."/>
            <person name="Vize P.D."/>
            <person name="Warren W.C."/>
            <person name="Wells D."/>
            <person name="Wills A."/>
            <person name="Wilson R.K."/>
            <person name="Zimmerman L.B."/>
            <person name="Zorn A.M."/>
            <person name="Grainger R."/>
            <person name="Grammer T."/>
            <person name="Khokha M.K."/>
            <person name="Richardson P.M."/>
            <person name="Rokhsar D.S."/>
        </authorList>
    </citation>
    <scope>NUCLEOTIDE SEQUENCE [LARGE SCALE GENOMIC DNA]</scope>
    <source>
        <strain evidence="5">Nigerian</strain>
    </source>
</reference>
<gene>
    <name evidence="5" type="primary">ptgds</name>
</gene>
<comment type="similarity">
    <text evidence="1">Belongs to the calycin superfamily. Lipocalin family.</text>
</comment>
<dbReference type="SUPFAM" id="SSF50814">
    <property type="entry name" value="Lipocalins"/>
    <property type="match status" value="1"/>
</dbReference>
<dbReference type="GeneTree" id="ENSGT01120000271921"/>
<evidence type="ECO:0000256" key="2">
    <source>
        <dbReference type="SAM" id="MobiDB-lite"/>
    </source>
</evidence>
<dbReference type="PRINTS" id="PR01254">
    <property type="entry name" value="PGNDSYNTHASE"/>
</dbReference>
<name>A0A803JSF5_XENTR</name>
<dbReference type="Gene3D" id="2.40.128.20">
    <property type="match status" value="1"/>
</dbReference>
<feature type="chain" id="PRO_5031151612" evidence="3">
    <location>
        <begin position="24"/>
        <end position="220"/>
    </location>
</feature>
<feature type="signal peptide" evidence="3">
    <location>
        <begin position="1"/>
        <end position="23"/>
    </location>
</feature>
<proteinExistence type="inferred from homology"/>
<evidence type="ECO:0000256" key="1">
    <source>
        <dbReference type="ARBA" id="ARBA00006889"/>
    </source>
</evidence>
<dbReference type="InterPro" id="IPR002345">
    <property type="entry name" value="Lipocalin"/>
</dbReference>
<dbReference type="PANTHER" id="PTHR11430:SF77">
    <property type="entry name" value="LIPOCALIN-LIKE 1 PROTEIN"/>
    <property type="match status" value="1"/>
</dbReference>
<dbReference type="InterPro" id="IPR012674">
    <property type="entry name" value="Calycin"/>
</dbReference>
<accession>A0A803JSF5</accession>
<organism evidence="5">
    <name type="scientific">Xenopus tropicalis</name>
    <name type="common">Western clawed frog</name>
    <name type="synonym">Silurana tropicalis</name>
    <dbReference type="NCBI Taxonomy" id="8364"/>
    <lineage>
        <taxon>Eukaryota</taxon>
        <taxon>Metazoa</taxon>
        <taxon>Chordata</taxon>
        <taxon>Craniata</taxon>
        <taxon>Vertebrata</taxon>
        <taxon>Euteleostomi</taxon>
        <taxon>Amphibia</taxon>
        <taxon>Batrachia</taxon>
        <taxon>Anura</taxon>
        <taxon>Pipoidea</taxon>
        <taxon>Pipidae</taxon>
        <taxon>Xenopodinae</taxon>
        <taxon>Xenopus</taxon>
        <taxon>Silurana</taxon>
    </lineage>
</organism>
<dbReference type="GO" id="GO:0036094">
    <property type="term" value="F:small molecule binding"/>
    <property type="evidence" value="ECO:0007669"/>
    <property type="project" value="InterPro"/>
</dbReference>
<evidence type="ECO:0000259" key="4">
    <source>
        <dbReference type="Pfam" id="PF00061"/>
    </source>
</evidence>
<dbReference type="PANTHER" id="PTHR11430">
    <property type="entry name" value="LIPOCALIN"/>
    <property type="match status" value="1"/>
</dbReference>
<dbReference type="InterPro" id="IPR000566">
    <property type="entry name" value="Lipocln_cytosolic_FA-bd_dom"/>
</dbReference>
<sequence length="220" mass="23919">MQPVMVKPFFLLLLVFLLGRTGADLPADPNFTNDKLMGEWVGVAVASDCPMFSAMKAEMKTEPVVKFWKDGANLICGTGFRTSKGCQKREITLKENGNGHFTYSVPQMGDSVMTILSITPTLCLAHTLTNAPDGKVYIELQFFKRGAEPPEGAKKQFSDYAIKLGLKEDNIVFFEKGGTKGPGPLPCSSSSSASETPRDPPRPPETSRDPHSTSLCSPQI</sequence>
<dbReference type="AlphaFoldDB" id="A0A803JSF5"/>